<dbReference type="SUPFAM" id="SSF82199">
    <property type="entry name" value="SET domain"/>
    <property type="match status" value="1"/>
</dbReference>
<dbReference type="Gene3D" id="2.170.270.10">
    <property type="entry name" value="SET domain"/>
    <property type="match status" value="1"/>
</dbReference>
<dbReference type="EMBL" id="ML986605">
    <property type="protein sequence ID" value="KAF2265479.1"/>
    <property type="molecule type" value="Genomic_DNA"/>
</dbReference>
<organism evidence="2 3">
    <name type="scientific">Lojkania enalia</name>
    <dbReference type="NCBI Taxonomy" id="147567"/>
    <lineage>
        <taxon>Eukaryota</taxon>
        <taxon>Fungi</taxon>
        <taxon>Dikarya</taxon>
        <taxon>Ascomycota</taxon>
        <taxon>Pezizomycotina</taxon>
        <taxon>Dothideomycetes</taxon>
        <taxon>Pleosporomycetidae</taxon>
        <taxon>Pleosporales</taxon>
        <taxon>Pleosporales incertae sedis</taxon>
        <taxon>Lojkania</taxon>
    </lineage>
</organism>
<evidence type="ECO:0000259" key="1">
    <source>
        <dbReference type="PROSITE" id="PS50280"/>
    </source>
</evidence>
<dbReference type="AlphaFoldDB" id="A0A9P4KA20"/>
<dbReference type="InterPro" id="IPR001214">
    <property type="entry name" value="SET_dom"/>
</dbReference>
<dbReference type="Proteomes" id="UP000800093">
    <property type="component" value="Unassembled WGS sequence"/>
</dbReference>
<feature type="domain" description="SET" evidence="1">
    <location>
        <begin position="11"/>
        <end position="339"/>
    </location>
</feature>
<accession>A0A9P4KA20</accession>
<dbReference type="OrthoDB" id="1028014at2759"/>
<dbReference type="Pfam" id="PF00856">
    <property type="entry name" value="SET"/>
    <property type="match status" value="1"/>
</dbReference>
<dbReference type="SMART" id="SM00317">
    <property type="entry name" value="SET"/>
    <property type="match status" value="1"/>
</dbReference>
<dbReference type="PANTHER" id="PTHR12197:SF294">
    <property type="entry name" value="POTENTIAL PROTEIN LYSINE METHYLTRANSFERASE SET6"/>
    <property type="match status" value="1"/>
</dbReference>
<proteinExistence type="predicted"/>
<dbReference type="InterPro" id="IPR050869">
    <property type="entry name" value="H3K4_H4K5_MeTrfase"/>
</dbReference>
<evidence type="ECO:0000313" key="2">
    <source>
        <dbReference type="EMBL" id="KAF2265479.1"/>
    </source>
</evidence>
<dbReference type="InterPro" id="IPR046341">
    <property type="entry name" value="SET_dom_sf"/>
</dbReference>
<dbReference type="PROSITE" id="PS50280">
    <property type="entry name" value="SET"/>
    <property type="match status" value="1"/>
</dbReference>
<reference evidence="3" key="1">
    <citation type="journal article" date="2020" name="Stud. Mycol.">
        <title>101 Dothideomycetes genomes: A test case for predicting lifestyles and emergence of pathogens.</title>
        <authorList>
            <person name="Haridas S."/>
            <person name="Albert R."/>
            <person name="Binder M."/>
            <person name="Bloem J."/>
            <person name="LaButti K."/>
            <person name="Salamov A."/>
            <person name="Andreopoulos B."/>
            <person name="Baker S."/>
            <person name="Barry K."/>
            <person name="Bills G."/>
            <person name="Bluhm B."/>
            <person name="Cannon C."/>
            <person name="Castanera R."/>
            <person name="Culley D."/>
            <person name="Daum C."/>
            <person name="Ezra D."/>
            <person name="Gonzalez J."/>
            <person name="Henrissat B."/>
            <person name="Kuo A."/>
            <person name="Liang C."/>
            <person name="Lipzen A."/>
            <person name="Lutzoni F."/>
            <person name="Magnuson J."/>
            <person name="Mondo S."/>
            <person name="Nolan M."/>
            <person name="Ohm R."/>
            <person name="Pangilinan J."/>
            <person name="Park H.-J."/>
            <person name="Ramirez L."/>
            <person name="Alfaro M."/>
            <person name="Sun H."/>
            <person name="Tritt A."/>
            <person name="Yoshinaga Y."/>
            <person name="Zwiers L.-H."/>
            <person name="Turgeon B."/>
            <person name="Goodwin S."/>
            <person name="Spatafora J."/>
            <person name="Crous P."/>
            <person name="Grigoriev I."/>
        </authorList>
    </citation>
    <scope>NUCLEOTIDE SEQUENCE [LARGE SCALE GENOMIC DNA]</scope>
    <source>
        <strain evidence="3">CBS 304.66</strain>
    </source>
</reference>
<keyword evidence="3" id="KW-1185">Reference proteome</keyword>
<dbReference type="CDD" id="cd20071">
    <property type="entry name" value="SET_SMYD"/>
    <property type="match status" value="1"/>
</dbReference>
<sequence>MELPPGAPPSPLFTLRETPLSGRAIFAAQDIPADTLVFRSADLVLSVVLREYRREVCGHCFSYEYGRDLLVRDGGVGFAFCSEECRQLWREEQGEVGVECWRKVEGLVRGRSREDSEMVDVGLPRPRSKEIDEAWASVGAQAELIRVARAGERDANTVPQGLSNERQVRLANGATAHVGGVKVTKQHRKALQKALLSPINPDVMTFCAAGLLWRYNHPRDWDKLLALAVDVTPYHNSDDLQAFTRTYLHLLSILPLPVLELCTPDTLRALSTRDSHNSFGIRSLEDDGSEFFGYGCWPSASYFNHSCGPNVEKRRVGRAWEFRTAQEVKAGEELCITYLSGEERKLSRGRRGVVLRANWGFVCGCERCEEL</sequence>
<dbReference type="GO" id="GO:0005634">
    <property type="term" value="C:nucleus"/>
    <property type="evidence" value="ECO:0007669"/>
    <property type="project" value="TreeGrafter"/>
</dbReference>
<comment type="caution">
    <text evidence="2">The sequence shown here is derived from an EMBL/GenBank/DDBJ whole genome shotgun (WGS) entry which is preliminary data.</text>
</comment>
<dbReference type="PANTHER" id="PTHR12197">
    <property type="entry name" value="HISTONE-LYSINE N-METHYLTRANSFERASE SMYD"/>
    <property type="match status" value="1"/>
</dbReference>
<evidence type="ECO:0000313" key="3">
    <source>
        <dbReference type="Proteomes" id="UP000800093"/>
    </source>
</evidence>
<name>A0A9P4KA20_9PLEO</name>
<gene>
    <name evidence="2" type="ORF">CC78DRAFT_185765</name>
</gene>
<protein>
    <submittedName>
        <fullName evidence="2">SET domain-containing protein</fullName>
    </submittedName>
</protein>